<evidence type="ECO:0000256" key="1">
    <source>
        <dbReference type="SAM" id="MobiDB-lite"/>
    </source>
</evidence>
<feature type="region of interest" description="Disordered" evidence="1">
    <location>
        <begin position="1"/>
        <end position="72"/>
    </location>
</feature>
<reference evidence="2" key="1">
    <citation type="submission" date="2015-11" db="EMBL/GenBank/DDBJ databases">
        <title>De novo transcriptome assembly of four potential Pierce s Disease insect vectors from Arizona vineyards.</title>
        <authorList>
            <person name="Tassone E.E."/>
        </authorList>
    </citation>
    <scope>NUCLEOTIDE SEQUENCE</scope>
</reference>
<gene>
    <name evidence="2" type="ORF">g.44745</name>
</gene>
<dbReference type="AlphaFoldDB" id="A0A1B6H3C9"/>
<organism evidence="2">
    <name type="scientific">Cuerna arida</name>
    <dbReference type="NCBI Taxonomy" id="1464854"/>
    <lineage>
        <taxon>Eukaryota</taxon>
        <taxon>Metazoa</taxon>
        <taxon>Ecdysozoa</taxon>
        <taxon>Arthropoda</taxon>
        <taxon>Hexapoda</taxon>
        <taxon>Insecta</taxon>
        <taxon>Pterygota</taxon>
        <taxon>Neoptera</taxon>
        <taxon>Paraneoptera</taxon>
        <taxon>Hemiptera</taxon>
        <taxon>Auchenorrhyncha</taxon>
        <taxon>Membracoidea</taxon>
        <taxon>Cicadellidae</taxon>
        <taxon>Cicadellinae</taxon>
        <taxon>Proconiini</taxon>
        <taxon>Cuerna</taxon>
    </lineage>
</organism>
<dbReference type="EMBL" id="GECZ01000577">
    <property type="protein sequence ID" value="JAS69192.1"/>
    <property type="molecule type" value="Transcribed_RNA"/>
</dbReference>
<protein>
    <submittedName>
        <fullName evidence="2">Uncharacterized protein</fullName>
    </submittedName>
</protein>
<feature type="non-terminal residue" evidence="2">
    <location>
        <position position="116"/>
    </location>
</feature>
<feature type="compositionally biased region" description="Basic and acidic residues" evidence="1">
    <location>
        <begin position="55"/>
        <end position="68"/>
    </location>
</feature>
<accession>A0A1B6H3C9</accession>
<sequence>LKRPETSSEKSGIDLKQLNHMVQDSLRDPQLDEDENEEVDESEYLSELMSLTKDSNNEIDKKTKEPEKSNASNLNKEIVELLENRLKLYKQGLNEAVEVNDTSRTRRSSKVLIARL</sequence>
<feature type="compositionally biased region" description="Acidic residues" evidence="1">
    <location>
        <begin position="31"/>
        <end position="44"/>
    </location>
</feature>
<proteinExistence type="predicted"/>
<name>A0A1B6H3C9_9HEMI</name>
<feature type="non-terminal residue" evidence="2">
    <location>
        <position position="1"/>
    </location>
</feature>
<evidence type="ECO:0000313" key="2">
    <source>
        <dbReference type="EMBL" id="JAS69192.1"/>
    </source>
</evidence>
<feature type="compositionally biased region" description="Basic and acidic residues" evidence="1">
    <location>
        <begin position="1"/>
        <end position="13"/>
    </location>
</feature>